<evidence type="ECO:0000313" key="1">
    <source>
        <dbReference type="EnsemblMetazoa" id="GAUT021860-PA"/>
    </source>
</evidence>
<dbReference type="Proteomes" id="UP000078200">
    <property type="component" value="Unassembled WGS sequence"/>
</dbReference>
<organism evidence="1 2">
    <name type="scientific">Glossina austeni</name>
    <name type="common">Savannah tsetse fly</name>
    <dbReference type="NCBI Taxonomy" id="7395"/>
    <lineage>
        <taxon>Eukaryota</taxon>
        <taxon>Metazoa</taxon>
        <taxon>Ecdysozoa</taxon>
        <taxon>Arthropoda</taxon>
        <taxon>Hexapoda</taxon>
        <taxon>Insecta</taxon>
        <taxon>Pterygota</taxon>
        <taxon>Neoptera</taxon>
        <taxon>Endopterygota</taxon>
        <taxon>Diptera</taxon>
        <taxon>Brachycera</taxon>
        <taxon>Muscomorpha</taxon>
        <taxon>Hippoboscoidea</taxon>
        <taxon>Glossinidae</taxon>
        <taxon>Glossina</taxon>
    </lineage>
</organism>
<reference evidence="1" key="1">
    <citation type="submission" date="2020-05" db="UniProtKB">
        <authorList>
            <consortium name="EnsemblMetazoa"/>
        </authorList>
    </citation>
    <scope>IDENTIFICATION</scope>
    <source>
        <strain evidence="1">TTRI</strain>
    </source>
</reference>
<keyword evidence="2" id="KW-1185">Reference proteome</keyword>
<accession>A0A1A9V0L4</accession>
<dbReference type="VEuPathDB" id="VectorBase:GAUT021860"/>
<proteinExistence type="predicted"/>
<protein>
    <submittedName>
        <fullName evidence="1">Uncharacterized protein</fullName>
    </submittedName>
</protein>
<evidence type="ECO:0000313" key="2">
    <source>
        <dbReference type="Proteomes" id="UP000078200"/>
    </source>
</evidence>
<name>A0A1A9V0L4_GLOAU</name>
<dbReference type="AlphaFoldDB" id="A0A1A9V0L4"/>
<sequence length="156" mass="17750">MVDILAVSNAFAYTHVHTIRHSVFFGNNDDDNGPGASTENEIYLKQKNVCKEGSGYDECGRSLRSFMSASLRQPIWTIKKHGEKTMQVARRDVLENIRRNRFLLRLESQIKNAGDISHNSCLEINPLDDVSRIILKLLRVKYTARTNRVKSTLSGK</sequence>
<dbReference type="EnsemblMetazoa" id="GAUT021860-RA">
    <property type="protein sequence ID" value="GAUT021860-PA"/>
    <property type="gene ID" value="GAUT021860"/>
</dbReference>